<comment type="subcellular location">
    <subcellularLocation>
        <location evidence="1">Mitochondrion membrane</location>
        <topology evidence="1">Multi-pass membrane protein</topology>
    </subcellularLocation>
</comment>
<evidence type="ECO:0000313" key="7">
    <source>
        <dbReference type="EMBL" id="KAG6679047.1"/>
    </source>
</evidence>
<dbReference type="PANTHER" id="PTHR28234:SF1">
    <property type="entry name" value="NUCLEAR CONTROL OF ATPASE PROTEIN 2"/>
    <property type="match status" value="1"/>
</dbReference>
<keyword evidence="4" id="KW-0496">Mitochondrion</keyword>
<reference evidence="7" key="1">
    <citation type="submission" date="2021-01" db="EMBL/GenBank/DDBJ databases">
        <authorList>
            <person name="Lovell J.T."/>
            <person name="Bentley N."/>
            <person name="Bhattarai G."/>
            <person name="Jenkins J.W."/>
            <person name="Sreedasyam A."/>
            <person name="Alarcon Y."/>
            <person name="Bock C."/>
            <person name="Boston L."/>
            <person name="Carlson J."/>
            <person name="Cervantes K."/>
            <person name="Clermont K."/>
            <person name="Krom N."/>
            <person name="Kubenka K."/>
            <person name="Mamidi S."/>
            <person name="Mattison C."/>
            <person name="Monteros M."/>
            <person name="Pisani C."/>
            <person name="Plott C."/>
            <person name="Rajasekar S."/>
            <person name="Rhein H.S."/>
            <person name="Rohla C."/>
            <person name="Song M."/>
            <person name="Hilaire R.S."/>
            <person name="Shu S."/>
            <person name="Wells L."/>
            <person name="Wang X."/>
            <person name="Webber J."/>
            <person name="Heerema R.J."/>
            <person name="Klein P."/>
            <person name="Conner P."/>
            <person name="Grauke L."/>
            <person name="Grimwood J."/>
            <person name="Schmutz J."/>
            <person name="Randall J.J."/>
        </authorList>
    </citation>
    <scope>NUCLEOTIDE SEQUENCE</scope>
    <source>
        <tissue evidence="7">Leaf</tissue>
    </source>
</reference>
<evidence type="ECO:0008006" key="9">
    <source>
        <dbReference type="Google" id="ProtNLM"/>
    </source>
</evidence>
<organism evidence="7 8">
    <name type="scientific">Carya illinoinensis</name>
    <name type="common">Pecan</name>
    <dbReference type="NCBI Taxonomy" id="32201"/>
    <lineage>
        <taxon>Eukaryota</taxon>
        <taxon>Viridiplantae</taxon>
        <taxon>Streptophyta</taxon>
        <taxon>Embryophyta</taxon>
        <taxon>Tracheophyta</taxon>
        <taxon>Spermatophyta</taxon>
        <taxon>Magnoliopsida</taxon>
        <taxon>eudicotyledons</taxon>
        <taxon>Gunneridae</taxon>
        <taxon>Pentapetalae</taxon>
        <taxon>rosids</taxon>
        <taxon>fabids</taxon>
        <taxon>Fagales</taxon>
        <taxon>Juglandaceae</taxon>
        <taxon>Carya</taxon>
    </lineage>
</organism>
<evidence type="ECO:0000256" key="4">
    <source>
        <dbReference type="ARBA" id="ARBA00023128"/>
    </source>
</evidence>
<dbReference type="InterPro" id="IPR013946">
    <property type="entry name" value="NCA2-like"/>
</dbReference>
<accession>A0A922D4N2</accession>
<evidence type="ECO:0000256" key="2">
    <source>
        <dbReference type="ARBA" id="ARBA00022692"/>
    </source>
</evidence>
<protein>
    <recommendedName>
        <fullName evidence="9">Protein DGS1, mitochondrial</fullName>
    </recommendedName>
</protein>
<evidence type="ECO:0000313" key="8">
    <source>
        <dbReference type="Proteomes" id="UP000811246"/>
    </source>
</evidence>
<dbReference type="EMBL" id="CM031838">
    <property type="protein sequence ID" value="KAG6679047.1"/>
    <property type="molecule type" value="Genomic_DNA"/>
</dbReference>
<dbReference type="Pfam" id="PF08637">
    <property type="entry name" value="NCA2"/>
    <property type="match status" value="1"/>
</dbReference>
<sequence>MEVVPVENDESKNFKTLFSFYSSYLWKRVVGFLPTSASSFLGKISSLCRQAARARFRRRRECLPLPLPSDSLDSYMVLRKPSRVYDVLEDILKHALFNLHNIQENLQFWQSRAEGSNARKMYFMIFERGPRAFIQGTVKLIRVCVAEGSSMQHLCHSAASHISERIKVLSCLQSELAIFLAKIYMEVDRFGEELVKDPETSLPALLATINGLFSNLEASIGHLHATCQRDAPVEGGYSGLLKFEKLPGVSQEGSQWTDCEVGDAINLIYQNIHKLDSYLSDLVAKHQKPRKITLHWVGYTCGAVGLSICSLWVLQHSSLMGSPDIDNWIREARDSTISFFKDHELLEIVMERYEKELTHPIQNLLNGELARALLIQVQKLKLDIETAMLELDQILKANEINFAVLAALPAFFLSLILLMLVRAWFKRDTRAEGRGRMARLQRRLLIVEVERRIMQYQTFVDQKQEKDAQCMFGLVLYSLHRLYHAVEGHAKATGEWQCLRQDIIDLGKPGLQTTYKLLVTSRMERIYDCLLPALKR</sequence>
<evidence type="ECO:0000256" key="1">
    <source>
        <dbReference type="ARBA" id="ARBA00004225"/>
    </source>
</evidence>
<dbReference type="PANTHER" id="PTHR28234">
    <property type="entry name" value="NUCLEAR CONTROL OF ATPASE PROTEIN 2"/>
    <property type="match status" value="1"/>
</dbReference>
<dbReference type="Proteomes" id="UP000811246">
    <property type="component" value="Chromosome 14"/>
</dbReference>
<keyword evidence="3 6" id="KW-1133">Transmembrane helix</keyword>
<feature type="transmembrane region" description="Helical" evidence="6">
    <location>
        <begin position="400"/>
        <end position="425"/>
    </location>
</feature>
<proteinExistence type="predicted"/>
<gene>
    <name evidence="7" type="ORF">I3842_14G111300</name>
</gene>
<dbReference type="GO" id="GO:0005741">
    <property type="term" value="C:mitochondrial outer membrane"/>
    <property type="evidence" value="ECO:0007669"/>
    <property type="project" value="TreeGrafter"/>
</dbReference>
<keyword evidence="2 6" id="KW-0812">Transmembrane</keyword>
<keyword evidence="5 6" id="KW-0472">Membrane</keyword>
<evidence type="ECO:0000256" key="3">
    <source>
        <dbReference type="ARBA" id="ARBA00022989"/>
    </source>
</evidence>
<name>A0A922D4N2_CARIL</name>
<evidence type="ECO:0000256" key="6">
    <source>
        <dbReference type="SAM" id="Phobius"/>
    </source>
</evidence>
<dbReference type="AlphaFoldDB" id="A0A922D4N2"/>
<feature type="transmembrane region" description="Helical" evidence="6">
    <location>
        <begin position="294"/>
        <end position="314"/>
    </location>
</feature>
<comment type="caution">
    <text evidence="7">The sequence shown here is derived from an EMBL/GenBank/DDBJ whole genome shotgun (WGS) entry which is preliminary data.</text>
</comment>
<evidence type="ECO:0000256" key="5">
    <source>
        <dbReference type="ARBA" id="ARBA00023136"/>
    </source>
</evidence>